<protein>
    <submittedName>
        <fullName evidence="1">Uncharacterized protein</fullName>
    </submittedName>
</protein>
<dbReference type="Proteomes" id="UP001732700">
    <property type="component" value="Chromosome 1A"/>
</dbReference>
<reference evidence="1" key="2">
    <citation type="submission" date="2025-09" db="UniProtKB">
        <authorList>
            <consortium name="EnsemblPlants"/>
        </authorList>
    </citation>
    <scope>IDENTIFICATION</scope>
</reference>
<sequence>MKLSMATVAASLLVAFVFVRTAGAVTFEVTNNASTTTGGQRFDLEYGVDHATQVLSEASSFIWTVFNQTEADRRPVNVLALTVVDDTFGGIASTSGSAIELSQRYVGGYTGDLEAELTGVLYHESTHVWQWGLQDYAAHWWVFEGIADFVRLKAGLVPAHWVVPGQGSSWDKGYDVTARFLDYCDSLVKPGFVAELNAVMKDNGYSDDYFLQILGKKVDELWNDYKAKYAG</sequence>
<accession>A0ACD5TJ75</accession>
<proteinExistence type="predicted"/>
<evidence type="ECO:0000313" key="1">
    <source>
        <dbReference type="EnsemblPlants" id="AVESA.00010b.r2.1AG0064190.1.CDS.1"/>
    </source>
</evidence>
<organism evidence="1 2">
    <name type="scientific">Avena sativa</name>
    <name type="common">Oat</name>
    <dbReference type="NCBI Taxonomy" id="4498"/>
    <lineage>
        <taxon>Eukaryota</taxon>
        <taxon>Viridiplantae</taxon>
        <taxon>Streptophyta</taxon>
        <taxon>Embryophyta</taxon>
        <taxon>Tracheophyta</taxon>
        <taxon>Spermatophyta</taxon>
        <taxon>Magnoliopsida</taxon>
        <taxon>Liliopsida</taxon>
        <taxon>Poales</taxon>
        <taxon>Poaceae</taxon>
        <taxon>BOP clade</taxon>
        <taxon>Pooideae</taxon>
        <taxon>Poodae</taxon>
        <taxon>Poeae</taxon>
        <taxon>Poeae Chloroplast Group 1 (Aveneae type)</taxon>
        <taxon>Aveninae</taxon>
        <taxon>Avena</taxon>
    </lineage>
</organism>
<keyword evidence="2" id="KW-1185">Reference proteome</keyword>
<dbReference type="EnsemblPlants" id="AVESA.00010b.r2.1AG0064190.1">
    <property type="protein sequence ID" value="AVESA.00010b.r2.1AG0064190.1.CDS.1"/>
    <property type="gene ID" value="AVESA.00010b.r2.1AG0064190"/>
</dbReference>
<name>A0ACD5TJ75_AVESA</name>
<reference evidence="1" key="1">
    <citation type="submission" date="2021-05" db="EMBL/GenBank/DDBJ databases">
        <authorList>
            <person name="Scholz U."/>
            <person name="Mascher M."/>
            <person name="Fiebig A."/>
        </authorList>
    </citation>
    <scope>NUCLEOTIDE SEQUENCE [LARGE SCALE GENOMIC DNA]</scope>
</reference>
<evidence type="ECO:0000313" key="2">
    <source>
        <dbReference type="Proteomes" id="UP001732700"/>
    </source>
</evidence>